<feature type="transmembrane region" description="Helical" evidence="1">
    <location>
        <begin position="338"/>
        <end position="359"/>
    </location>
</feature>
<dbReference type="PANTHER" id="PTHR34219:SF3">
    <property type="entry name" value="BLL7967 PROTEIN"/>
    <property type="match status" value="1"/>
</dbReference>
<protein>
    <submittedName>
        <fullName evidence="2">PepSY-associated TM helix domain-containing protein</fullName>
    </submittedName>
</protein>
<feature type="transmembrane region" description="Helical" evidence="1">
    <location>
        <begin position="12"/>
        <end position="35"/>
    </location>
</feature>
<dbReference type="PANTHER" id="PTHR34219">
    <property type="entry name" value="IRON-REGULATED INNER MEMBRANE PROTEIN-RELATED"/>
    <property type="match status" value="1"/>
</dbReference>
<organism evidence="2 3">
    <name type="scientific">Sphingobacterium bambusae</name>
    <dbReference type="NCBI Taxonomy" id="662858"/>
    <lineage>
        <taxon>Bacteria</taxon>
        <taxon>Pseudomonadati</taxon>
        <taxon>Bacteroidota</taxon>
        <taxon>Sphingobacteriia</taxon>
        <taxon>Sphingobacteriales</taxon>
        <taxon>Sphingobacteriaceae</taxon>
        <taxon>Sphingobacterium</taxon>
    </lineage>
</organism>
<feature type="transmembrane region" description="Helical" evidence="1">
    <location>
        <begin position="138"/>
        <end position="158"/>
    </location>
</feature>
<keyword evidence="3" id="KW-1185">Reference proteome</keyword>
<evidence type="ECO:0000313" key="3">
    <source>
        <dbReference type="Proteomes" id="UP001597525"/>
    </source>
</evidence>
<keyword evidence="1" id="KW-1133">Transmembrane helix</keyword>
<dbReference type="InterPro" id="IPR005625">
    <property type="entry name" value="PepSY-ass_TM"/>
</dbReference>
<dbReference type="RefSeq" id="WP_320182220.1">
    <property type="nucleotide sequence ID" value="NZ_CP138332.1"/>
</dbReference>
<keyword evidence="1" id="KW-0472">Membrane</keyword>
<dbReference type="Pfam" id="PF03929">
    <property type="entry name" value="PepSY_TM"/>
    <property type="match status" value="1"/>
</dbReference>
<proteinExistence type="predicted"/>
<dbReference type="EMBL" id="JBHUPB010000012">
    <property type="protein sequence ID" value="MFD2969447.1"/>
    <property type="molecule type" value="Genomic_DNA"/>
</dbReference>
<feature type="transmembrane region" description="Helical" evidence="1">
    <location>
        <begin position="190"/>
        <end position="213"/>
    </location>
</feature>
<sequence length="384" mass="44168">MNRLKKINDWLHLWLGLVSGIIVIILSITGCVLVFEQEIKELTTSYINVDPQTSEKQLPPSALYKKIQAQYPELHIESAWYYGLDKSVKVSLENSDSIAYVNPYTGAVLALVDHEDIFHVMDEGHRHLWLPVKIGRQIVGWGTFVFVVVTITGIILWWPKRWNKRMLKQSLTINTKAKWKRINYDLHNVLGFYSLSLALVMGLTGLIMAFPWMRKSVIWLSGGMPPRVKMEKVEPPENEKLADALVVADKIWYKVRQEIAAYNKESVIIHYPHEEETTVYACTDMHAGRWRDLSFDRNTLELLPRTQKRIDDSNTAEWVSRSNFGLHTGFIGGLTTKILYFIASLICASLPITGFYVWWGKKKKKSKKGRQKGTTRKTVPLGYT</sequence>
<dbReference type="Proteomes" id="UP001597525">
    <property type="component" value="Unassembled WGS sequence"/>
</dbReference>
<accession>A0ABW6BJJ0</accession>
<evidence type="ECO:0000256" key="1">
    <source>
        <dbReference type="SAM" id="Phobius"/>
    </source>
</evidence>
<evidence type="ECO:0000313" key="2">
    <source>
        <dbReference type="EMBL" id="MFD2969447.1"/>
    </source>
</evidence>
<gene>
    <name evidence="2" type="ORF">ACFS7Y_18780</name>
</gene>
<name>A0ABW6BJJ0_9SPHI</name>
<dbReference type="PROSITE" id="PS51257">
    <property type="entry name" value="PROKAR_LIPOPROTEIN"/>
    <property type="match status" value="1"/>
</dbReference>
<reference evidence="3" key="1">
    <citation type="journal article" date="2019" name="Int. J. Syst. Evol. Microbiol.">
        <title>The Global Catalogue of Microorganisms (GCM) 10K type strain sequencing project: providing services to taxonomists for standard genome sequencing and annotation.</title>
        <authorList>
            <consortium name="The Broad Institute Genomics Platform"/>
            <consortium name="The Broad Institute Genome Sequencing Center for Infectious Disease"/>
            <person name="Wu L."/>
            <person name="Ma J."/>
        </authorList>
    </citation>
    <scope>NUCLEOTIDE SEQUENCE [LARGE SCALE GENOMIC DNA]</scope>
    <source>
        <strain evidence="3">KCTC 22814</strain>
    </source>
</reference>
<keyword evidence="1" id="KW-0812">Transmembrane</keyword>
<comment type="caution">
    <text evidence="2">The sequence shown here is derived from an EMBL/GenBank/DDBJ whole genome shotgun (WGS) entry which is preliminary data.</text>
</comment>